<feature type="binding site" evidence="17">
    <location>
        <begin position="106"/>
        <end position="108"/>
    </location>
    <ligand>
        <name>UDP-alpha-D-glucuronate</name>
        <dbReference type="ChEBI" id="CHEBI:58052"/>
    </ligand>
</feature>
<feature type="binding site" evidence="18">
    <location>
        <position position="213"/>
    </location>
    <ligand>
        <name>Mn(2+)</name>
        <dbReference type="ChEBI" id="CHEBI:29035"/>
    </ligand>
</feature>
<comment type="similarity">
    <text evidence="4 20">Belongs to the glycosyltransferase 43 family.</text>
</comment>
<dbReference type="Gene3D" id="3.90.550.10">
    <property type="entry name" value="Spore Coat Polysaccharide Biosynthesis Protein SpsA, Chain A"/>
    <property type="match status" value="1"/>
</dbReference>
<sequence>MYHEMTYSWPRQNHDMKNKNKYLSIGCVCLVVIVWLWLATPGVPPSHHSVVPKFPKFDPEFQNDAVRQRINELETEVQYLKATASNCRIHKLTLDPDLPVIYAITPTYARPVQKAELSRLSHTFMLVPNLHWIVVEDADDKTPLVANLLRKTDIPHTHLVAPTPQEWKRKEKEPNWKKPRGVLQRNKALEWLRNELSYDVTTDQGVVYFADDDNSYSLEIFDEMRKIKKVGVWPVGLVGGLMVEKPVLNKTTHKVAAFNSGWRPERPFPIDMAGFAINLGLLLDHPEAQFSLTVEGGYQESEILRHLVTREELEPLADYCTKVYVWHTRTEAPKLSGEMQLRKKGMRSDQDMEV</sequence>
<dbReference type="CTD" id="251900"/>
<comment type="subcellular location">
    <subcellularLocation>
        <location evidence="2 20">Golgi apparatus membrane</location>
        <topology evidence="2 20">Single-pass type II membrane protein</topology>
    </subcellularLocation>
</comment>
<dbReference type="KEGG" id="foc:113204078"/>
<evidence type="ECO:0000256" key="1">
    <source>
        <dbReference type="ARBA" id="ARBA00001936"/>
    </source>
</evidence>
<keyword evidence="21" id="KW-1185">Reference proteome</keyword>
<evidence type="ECO:0000256" key="15">
    <source>
        <dbReference type="ARBA" id="ARBA00047979"/>
    </source>
</evidence>
<feature type="site" description="Interaction with galactose moiety of substrate glycoprotein" evidence="19">
    <location>
        <position position="244"/>
    </location>
</feature>
<dbReference type="FunFam" id="3.90.550.10:FF:000044">
    <property type="entry name" value="Galactosylgalactosylxylosylprotein 3-beta-glucuronosyltransferase"/>
    <property type="match status" value="1"/>
</dbReference>
<evidence type="ECO:0000256" key="18">
    <source>
        <dbReference type="PIRSR" id="PIRSR605027-3"/>
    </source>
</evidence>
<evidence type="ECO:0000256" key="17">
    <source>
        <dbReference type="PIRSR" id="PIRSR605027-2"/>
    </source>
</evidence>
<evidence type="ECO:0000256" key="20">
    <source>
        <dbReference type="RuleBase" id="RU363127"/>
    </source>
</evidence>
<keyword evidence="9 20" id="KW-0735">Signal-anchor</keyword>
<dbReference type="Pfam" id="PF03360">
    <property type="entry name" value="Glyco_transf_43"/>
    <property type="match status" value="1"/>
</dbReference>
<dbReference type="GO" id="GO:0050650">
    <property type="term" value="P:chondroitin sulfate proteoglycan biosynthetic process"/>
    <property type="evidence" value="ECO:0007669"/>
    <property type="project" value="TreeGrafter"/>
</dbReference>
<gene>
    <name evidence="22" type="primary">LOC113204078</name>
</gene>
<evidence type="ECO:0000256" key="3">
    <source>
        <dbReference type="ARBA" id="ARBA00004922"/>
    </source>
</evidence>
<dbReference type="Proteomes" id="UP000504606">
    <property type="component" value="Unplaced"/>
</dbReference>
<evidence type="ECO:0000256" key="11">
    <source>
        <dbReference type="ARBA" id="ARBA00023034"/>
    </source>
</evidence>
<organism evidence="21 22">
    <name type="scientific">Frankliniella occidentalis</name>
    <name type="common">Western flower thrips</name>
    <name type="synonym">Euthrips occidentalis</name>
    <dbReference type="NCBI Taxonomy" id="133901"/>
    <lineage>
        <taxon>Eukaryota</taxon>
        <taxon>Metazoa</taxon>
        <taxon>Ecdysozoa</taxon>
        <taxon>Arthropoda</taxon>
        <taxon>Hexapoda</taxon>
        <taxon>Insecta</taxon>
        <taxon>Pterygota</taxon>
        <taxon>Neoptera</taxon>
        <taxon>Paraneoptera</taxon>
        <taxon>Thysanoptera</taxon>
        <taxon>Terebrantia</taxon>
        <taxon>Thripoidea</taxon>
        <taxon>Thripidae</taxon>
        <taxon>Frankliniella</taxon>
    </lineage>
</organism>
<name>A0A6J1S130_FRAOC</name>
<evidence type="ECO:0000313" key="21">
    <source>
        <dbReference type="Proteomes" id="UP000504606"/>
    </source>
</evidence>
<evidence type="ECO:0000256" key="5">
    <source>
        <dbReference type="ARBA" id="ARBA00012641"/>
    </source>
</evidence>
<evidence type="ECO:0000256" key="14">
    <source>
        <dbReference type="ARBA" id="ARBA00023211"/>
    </source>
</evidence>
<evidence type="ECO:0000256" key="16">
    <source>
        <dbReference type="PIRSR" id="PIRSR605027-1"/>
    </source>
</evidence>
<feature type="binding site" evidence="17">
    <location>
        <begin position="327"/>
        <end position="329"/>
    </location>
    <ligand>
        <name>UDP-alpha-D-glucuronate</name>
        <dbReference type="ChEBI" id="CHEBI:58052"/>
    </ligand>
</feature>
<comment type="cofactor">
    <cofactor evidence="1 18 20">
        <name>Mn(2+)</name>
        <dbReference type="ChEBI" id="CHEBI:29035"/>
    </cofactor>
</comment>
<dbReference type="UniPathway" id="UPA00378"/>
<dbReference type="InterPro" id="IPR029044">
    <property type="entry name" value="Nucleotide-diphossugar_trans"/>
</dbReference>
<keyword evidence="7 20" id="KW-0812">Transmembrane</keyword>
<evidence type="ECO:0000256" key="2">
    <source>
        <dbReference type="ARBA" id="ARBA00004323"/>
    </source>
</evidence>
<evidence type="ECO:0000256" key="12">
    <source>
        <dbReference type="ARBA" id="ARBA00023136"/>
    </source>
</evidence>
<dbReference type="SUPFAM" id="SSF53448">
    <property type="entry name" value="Nucleotide-diphospho-sugar transferases"/>
    <property type="match status" value="1"/>
</dbReference>
<dbReference type="GO" id="GO:0000139">
    <property type="term" value="C:Golgi membrane"/>
    <property type="evidence" value="ECO:0007669"/>
    <property type="project" value="UniProtKB-SubCell"/>
</dbReference>
<keyword evidence="10 20" id="KW-1133">Transmembrane helix</keyword>
<evidence type="ECO:0000256" key="19">
    <source>
        <dbReference type="PIRSR" id="PIRSR605027-4"/>
    </source>
</evidence>
<evidence type="ECO:0000256" key="7">
    <source>
        <dbReference type="ARBA" id="ARBA00022692"/>
    </source>
</evidence>
<evidence type="ECO:0000256" key="9">
    <source>
        <dbReference type="ARBA" id="ARBA00022968"/>
    </source>
</evidence>
<feature type="binding site" evidence="17">
    <location>
        <position position="185"/>
    </location>
    <ligand>
        <name>UDP-alpha-D-glucuronate</name>
        <dbReference type="ChEBI" id="CHEBI:58052"/>
    </ligand>
</feature>
<dbReference type="PANTHER" id="PTHR10896">
    <property type="entry name" value="GALACTOSYLGALACTOSYLXYLOSYLPROTEIN 3-BETA-GLUCURONOSYLTRANSFERASE BETA-1,3-GLUCURONYLTRANSFERASE"/>
    <property type="match status" value="1"/>
</dbReference>
<feature type="binding site" evidence="17">
    <location>
        <position position="137"/>
    </location>
    <ligand>
        <name>UDP-alpha-D-glucuronate</name>
        <dbReference type="ChEBI" id="CHEBI:58052"/>
    </ligand>
</feature>
<reference evidence="22" key="1">
    <citation type="submission" date="2025-08" db="UniProtKB">
        <authorList>
            <consortium name="RefSeq"/>
        </authorList>
    </citation>
    <scope>IDENTIFICATION</scope>
    <source>
        <tissue evidence="22">Whole organism</tissue>
    </source>
</reference>
<keyword evidence="8 18" id="KW-0479">Metal-binding</keyword>
<evidence type="ECO:0000256" key="8">
    <source>
        <dbReference type="ARBA" id="ARBA00022723"/>
    </source>
</evidence>
<dbReference type="OrthoDB" id="675023at2759"/>
<accession>A0A6J1S130</accession>
<feature type="binding site" evidence="17">
    <location>
        <begin position="211"/>
        <end position="213"/>
    </location>
    <ligand>
        <name>UDP-alpha-D-glucuronate</name>
        <dbReference type="ChEBI" id="CHEBI:58052"/>
    </ligand>
</feature>
<evidence type="ECO:0000256" key="4">
    <source>
        <dbReference type="ARBA" id="ARBA00007706"/>
    </source>
</evidence>
<evidence type="ECO:0000256" key="10">
    <source>
        <dbReference type="ARBA" id="ARBA00022989"/>
    </source>
</evidence>
<dbReference type="RefSeq" id="XP_026274864.1">
    <property type="nucleotide sequence ID" value="XM_026419079.2"/>
</dbReference>
<comment type="catalytic activity">
    <reaction evidence="15 20">
        <text>3-O-(beta-D-galactosyl-(1-&gt;3)-beta-D-galactosyl-(1-&gt;4)-beta-D-xylosyl)-L-seryl-[protein] + UDP-alpha-D-glucuronate = 3-O-(beta-D-GlcA-(1-&gt;3)-beta-D-Gal-(1-&gt;3)-beta-D-Gal-(1-&gt;4)-beta-D-Xyl)-L-seryl-[protein] + UDP + H(+)</text>
        <dbReference type="Rhea" id="RHEA:24168"/>
        <dbReference type="Rhea" id="RHEA-COMP:12571"/>
        <dbReference type="Rhea" id="RHEA-COMP:12573"/>
        <dbReference type="ChEBI" id="CHEBI:15378"/>
        <dbReference type="ChEBI" id="CHEBI:58052"/>
        <dbReference type="ChEBI" id="CHEBI:58223"/>
        <dbReference type="ChEBI" id="CHEBI:132090"/>
        <dbReference type="ChEBI" id="CHEBI:132093"/>
        <dbReference type="EC" id="2.4.1.135"/>
    </reaction>
</comment>
<keyword evidence="14 18" id="KW-0464">Manganese</keyword>
<dbReference type="AlphaFoldDB" id="A0A6J1S130"/>
<dbReference type="GO" id="GO:0005975">
    <property type="term" value="P:carbohydrate metabolic process"/>
    <property type="evidence" value="ECO:0007669"/>
    <property type="project" value="TreeGrafter"/>
</dbReference>
<feature type="active site" description="Proton donor/acceptor" evidence="16">
    <location>
        <position position="300"/>
    </location>
</feature>
<keyword evidence="6 20" id="KW-0808">Transferase</keyword>
<feature type="transmembrane region" description="Helical" evidence="20">
    <location>
        <begin position="21"/>
        <end position="38"/>
    </location>
</feature>
<dbReference type="InterPro" id="IPR005027">
    <property type="entry name" value="Glyco_trans_43"/>
</dbReference>
<comment type="pathway">
    <text evidence="3 20">Protein modification; protein glycosylation.</text>
</comment>
<keyword evidence="11 20" id="KW-0333">Golgi apparatus</keyword>
<keyword evidence="13" id="KW-0325">Glycoprotein</keyword>
<protein>
    <recommendedName>
        <fullName evidence="5 20">Galactosylgalactosylxylosylprotein 3-beta-glucuronosyltransferase</fullName>
        <ecNumber evidence="5 20">2.4.1.135</ecNumber>
    </recommendedName>
</protein>
<dbReference type="PANTHER" id="PTHR10896:SF65">
    <property type="entry name" value="GALACTOSYLGALACTOSYLXYLOSYLPROTEIN 3-BETA-GLUCURONOSYLTRANSFERASE 3"/>
    <property type="match status" value="1"/>
</dbReference>
<dbReference type="GO" id="GO:0046872">
    <property type="term" value="F:metal ion binding"/>
    <property type="evidence" value="ECO:0007669"/>
    <property type="project" value="UniProtKB-KW"/>
</dbReference>
<evidence type="ECO:0000256" key="6">
    <source>
        <dbReference type="ARBA" id="ARBA00022679"/>
    </source>
</evidence>
<dbReference type="GeneID" id="113204078"/>
<evidence type="ECO:0000313" key="22">
    <source>
        <dbReference type="RefSeq" id="XP_026274864.1"/>
    </source>
</evidence>
<dbReference type="CDD" id="cd00218">
    <property type="entry name" value="GlcAT-I"/>
    <property type="match status" value="1"/>
</dbReference>
<dbReference type="GO" id="GO:0015018">
    <property type="term" value="F:galactosylgalactosylxylosylprotein 3-beta-glucuronosyltransferase activity"/>
    <property type="evidence" value="ECO:0007669"/>
    <property type="project" value="UniProtKB-UniRule"/>
</dbReference>
<evidence type="ECO:0000256" key="13">
    <source>
        <dbReference type="ARBA" id="ARBA00023180"/>
    </source>
</evidence>
<dbReference type="EC" id="2.4.1.135" evidence="5 20"/>
<proteinExistence type="inferred from homology"/>
<feature type="binding site" evidence="17">
    <location>
        <position position="180"/>
    </location>
    <ligand>
        <name>UDP-alpha-D-glucuronate</name>
        <dbReference type="ChEBI" id="CHEBI:58052"/>
    </ligand>
</feature>
<keyword evidence="12 20" id="KW-0472">Membrane</keyword>